<feature type="non-terminal residue" evidence="7">
    <location>
        <position position="1"/>
    </location>
</feature>
<dbReference type="AlphaFoldDB" id="A0A167E6E6"/>
<keyword evidence="5" id="KW-0560">Oxidoreductase</keyword>
<dbReference type="GO" id="GO:0071949">
    <property type="term" value="F:FAD binding"/>
    <property type="evidence" value="ECO:0007669"/>
    <property type="project" value="InterPro"/>
</dbReference>
<dbReference type="InterPro" id="IPR016169">
    <property type="entry name" value="FAD-bd_PCMH_sub2"/>
</dbReference>
<dbReference type="GO" id="GO:0016491">
    <property type="term" value="F:oxidoreductase activity"/>
    <property type="evidence" value="ECO:0007669"/>
    <property type="project" value="UniProtKB-KW"/>
</dbReference>
<evidence type="ECO:0000256" key="4">
    <source>
        <dbReference type="ARBA" id="ARBA00022827"/>
    </source>
</evidence>
<comment type="cofactor">
    <cofactor evidence="1">
        <name>FAD</name>
        <dbReference type="ChEBI" id="CHEBI:57692"/>
    </cofactor>
</comment>
<dbReference type="PROSITE" id="PS51387">
    <property type="entry name" value="FAD_PCMH"/>
    <property type="match status" value="1"/>
</dbReference>
<dbReference type="InterPro" id="IPR050416">
    <property type="entry name" value="FAD-linked_Oxidoreductase"/>
</dbReference>
<dbReference type="SUPFAM" id="SSF56176">
    <property type="entry name" value="FAD-binding/transporter-associated domain-like"/>
    <property type="match status" value="1"/>
</dbReference>
<evidence type="ECO:0000256" key="3">
    <source>
        <dbReference type="ARBA" id="ARBA00022630"/>
    </source>
</evidence>
<dbReference type="SUPFAM" id="SSF55103">
    <property type="entry name" value="FAD-linked oxidases, C-terminal domain"/>
    <property type="match status" value="1"/>
</dbReference>
<evidence type="ECO:0000256" key="2">
    <source>
        <dbReference type="ARBA" id="ARBA00005466"/>
    </source>
</evidence>
<evidence type="ECO:0000259" key="6">
    <source>
        <dbReference type="PROSITE" id="PS51387"/>
    </source>
</evidence>
<name>A0A167E6E6_COLIC</name>
<keyword evidence="8" id="KW-1185">Reference proteome</keyword>
<sequence length="524" mass="57612">LLRTCIWRSQLTSSDRRAQDLYKKASKWSRRNHQFHSIQSITKTVTMAALEASAEFRASHPTASTPDQLASDAPQLQDIAKRFPELLIYTLSTESYEEVRTFFNASMTQHPLAIIRPRTEAEVSAVIQEVHAQNIPFGIRSGGHDLTAAQAQGRDGVIIDLRGMDSISIADDKKSARVGGGILGIKLSKFLQQHKLLTPHGWCPTVSIAGWALGGGYGYTSAFHGLGVDQILGARVVLANGETVDTDDYPDLLWALRGAGNGNFGIVVELRVKLYPQTGFLAGFLGFPSAQAGDVLTEFGKFEKELPINFTGEASHLTLPGVGPVLAWLFAWTSENDDLDDGWVFLEKMKALGTPVLNTVSAVDDHTFFNTIPSPTHTHWHPRLRMFEYFTPELANVFGEHPPPGSACATVIHSTHGRALEKNPGACYPLRTRHRIAAASAGVVDATAQAAEYEEYKKWADDLADGLSKQGHALPYGNRNLSSEKDMDWVATYGEETVARLKEVKKKFDPENLFKTGYPRLDLL</sequence>
<dbReference type="InterPro" id="IPR036318">
    <property type="entry name" value="FAD-bd_PCMH-like_sf"/>
</dbReference>
<dbReference type="InterPro" id="IPR016167">
    <property type="entry name" value="FAD-bd_PCMH_sub1"/>
</dbReference>
<proteinExistence type="inferred from homology"/>
<reference evidence="7 8" key="1">
    <citation type="submission" date="2015-06" db="EMBL/GenBank/DDBJ databases">
        <title>Survival trade-offs in plant roots during colonization by closely related pathogenic and mutualistic fungi.</title>
        <authorList>
            <person name="Hacquard S."/>
            <person name="Kracher B."/>
            <person name="Hiruma K."/>
            <person name="Weinman A."/>
            <person name="Muench P."/>
            <person name="Garrido Oter R."/>
            <person name="Ver Loren van Themaat E."/>
            <person name="Dallerey J.-F."/>
            <person name="Damm U."/>
            <person name="Henrissat B."/>
            <person name="Lespinet O."/>
            <person name="Thon M."/>
            <person name="Kemen E."/>
            <person name="McHardy A.C."/>
            <person name="Schulze-Lefert P."/>
            <person name="O'Connell R.J."/>
        </authorList>
    </citation>
    <scope>NUCLEOTIDE SEQUENCE [LARGE SCALE GENOMIC DNA]</scope>
    <source>
        <strain evidence="7 8">MAFF 238704</strain>
    </source>
</reference>
<dbReference type="PANTHER" id="PTHR42973:SF39">
    <property type="entry name" value="FAD-BINDING PCMH-TYPE DOMAIN-CONTAINING PROTEIN"/>
    <property type="match status" value="1"/>
</dbReference>
<comment type="similarity">
    <text evidence="2">Belongs to the oxygen-dependent FAD-linked oxidoreductase family.</text>
</comment>
<dbReference type="Gene3D" id="3.40.462.20">
    <property type="match status" value="1"/>
</dbReference>
<dbReference type="InterPro" id="IPR006094">
    <property type="entry name" value="Oxid_FAD_bind_N"/>
</dbReference>
<evidence type="ECO:0000256" key="1">
    <source>
        <dbReference type="ARBA" id="ARBA00001974"/>
    </source>
</evidence>
<dbReference type="InterPro" id="IPR012951">
    <property type="entry name" value="BBE"/>
</dbReference>
<dbReference type="InterPro" id="IPR016166">
    <property type="entry name" value="FAD-bd_PCMH"/>
</dbReference>
<dbReference type="STRING" id="1573173.A0A167E6E6"/>
<accession>A0A167E6E6</accession>
<protein>
    <submittedName>
        <fullName evidence="7">Fad fmn-containing dehydrogenase</fullName>
    </submittedName>
</protein>
<dbReference type="Pfam" id="PF08031">
    <property type="entry name" value="BBE"/>
    <property type="match status" value="1"/>
</dbReference>
<dbReference type="Gene3D" id="3.30.43.10">
    <property type="entry name" value="Uridine Diphospho-n-acetylenolpyruvylglucosamine Reductase, domain 2"/>
    <property type="match status" value="1"/>
</dbReference>
<evidence type="ECO:0000256" key="5">
    <source>
        <dbReference type="ARBA" id="ARBA00023002"/>
    </source>
</evidence>
<comment type="caution">
    <text evidence="7">The sequence shown here is derived from an EMBL/GenBank/DDBJ whole genome shotgun (WGS) entry which is preliminary data.</text>
</comment>
<dbReference type="PANTHER" id="PTHR42973">
    <property type="entry name" value="BINDING OXIDOREDUCTASE, PUTATIVE (AFU_ORTHOLOGUE AFUA_1G17690)-RELATED"/>
    <property type="match status" value="1"/>
</dbReference>
<keyword evidence="3" id="KW-0285">Flavoprotein</keyword>
<dbReference type="Pfam" id="PF01565">
    <property type="entry name" value="FAD_binding_4"/>
    <property type="match status" value="1"/>
</dbReference>
<keyword evidence="4" id="KW-0274">FAD</keyword>
<dbReference type="Gene3D" id="3.30.465.10">
    <property type="match status" value="1"/>
</dbReference>
<dbReference type="EMBL" id="LFIW01000800">
    <property type="protein sequence ID" value="KZL84755.1"/>
    <property type="molecule type" value="Genomic_DNA"/>
</dbReference>
<dbReference type="Proteomes" id="UP000076584">
    <property type="component" value="Unassembled WGS sequence"/>
</dbReference>
<gene>
    <name evidence="7" type="ORF">CI238_10530</name>
</gene>
<evidence type="ECO:0000313" key="8">
    <source>
        <dbReference type="Proteomes" id="UP000076584"/>
    </source>
</evidence>
<evidence type="ECO:0000313" key="7">
    <source>
        <dbReference type="EMBL" id="KZL84755.1"/>
    </source>
</evidence>
<organism evidence="7 8">
    <name type="scientific">Colletotrichum incanum</name>
    <name type="common">Soybean anthracnose fungus</name>
    <dbReference type="NCBI Taxonomy" id="1573173"/>
    <lineage>
        <taxon>Eukaryota</taxon>
        <taxon>Fungi</taxon>
        <taxon>Dikarya</taxon>
        <taxon>Ascomycota</taxon>
        <taxon>Pezizomycotina</taxon>
        <taxon>Sordariomycetes</taxon>
        <taxon>Hypocreomycetidae</taxon>
        <taxon>Glomerellales</taxon>
        <taxon>Glomerellaceae</taxon>
        <taxon>Colletotrichum</taxon>
        <taxon>Colletotrichum spaethianum species complex</taxon>
    </lineage>
</organism>
<dbReference type="InterPro" id="IPR016164">
    <property type="entry name" value="FAD-linked_Oxase-like_C"/>
</dbReference>
<feature type="domain" description="FAD-binding PCMH-type" evidence="6">
    <location>
        <begin position="107"/>
        <end position="277"/>
    </location>
</feature>